<gene>
    <name evidence="1" type="ORF">Taro_033767</name>
</gene>
<evidence type="ECO:0000313" key="1">
    <source>
        <dbReference type="EMBL" id="MQM01026.1"/>
    </source>
</evidence>
<organism evidence="1 2">
    <name type="scientific">Colocasia esculenta</name>
    <name type="common">Wild taro</name>
    <name type="synonym">Arum esculentum</name>
    <dbReference type="NCBI Taxonomy" id="4460"/>
    <lineage>
        <taxon>Eukaryota</taxon>
        <taxon>Viridiplantae</taxon>
        <taxon>Streptophyta</taxon>
        <taxon>Embryophyta</taxon>
        <taxon>Tracheophyta</taxon>
        <taxon>Spermatophyta</taxon>
        <taxon>Magnoliopsida</taxon>
        <taxon>Liliopsida</taxon>
        <taxon>Araceae</taxon>
        <taxon>Aroideae</taxon>
        <taxon>Colocasieae</taxon>
        <taxon>Colocasia</taxon>
    </lineage>
</organism>
<evidence type="ECO:0000313" key="2">
    <source>
        <dbReference type="Proteomes" id="UP000652761"/>
    </source>
</evidence>
<feature type="non-terminal residue" evidence="1">
    <location>
        <position position="72"/>
    </location>
</feature>
<keyword evidence="2" id="KW-1185">Reference proteome</keyword>
<dbReference type="AlphaFoldDB" id="A0A843VYU8"/>
<dbReference type="EMBL" id="NMUH01002605">
    <property type="protein sequence ID" value="MQM01026.1"/>
    <property type="molecule type" value="Genomic_DNA"/>
</dbReference>
<name>A0A843VYU8_COLES</name>
<reference evidence="1" key="1">
    <citation type="submission" date="2017-07" db="EMBL/GenBank/DDBJ databases">
        <title>Taro Niue Genome Assembly and Annotation.</title>
        <authorList>
            <person name="Atibalentja N."/>
            <person name="Keating K."/>
            <person name="Fields C.J."/>
        </authorList>
    </citation>
    <scope>NUCLEOTIDE SEQUENCE</scope>
    <source>
        <strain evidence="1">Niue_2</strain>
        <tissue evidence="1">Leaf</tissue>
    </source>
</reference>
<protein>
    <submittedName>
        <fullName evidence="1">Uncharacterized protein</fullName>
    </submittedName>
</protein>
<accession>A0A843VYU8</accession>
<sequence length="72" mass="8075">MFCQRLWLVSDDSPVVVLTYCGVPYCGTKGIMVSVVVPHGVEVELCSVEVILCDLPPIMLYPPEGKLLWCFW</sequence>
<dbReference type="Proteomes" id="UP000652761">
    <property type="component" value="Unassembled WGS sequence"/>
</dbReference>
<comment type="caution">
    <text evidence="1">The sequence shown here is derived from an EMBL/GenBank/DDBJ whole genome shotgun (WGS) entry which is preliminary data.</text>
</comment>
<proteinExistence type="predicted"/>